<reference evidence="2" key="1">
    <citation type="submission" date="2019-10" db="EMBL/GenBank/DDBJ databases">
        <title>Draft genome sequece of Microseira wollei NIES-4236.</title>
        <authorList>
            <person name="Yamaguchi H."/>
            <person name="Suzuki S."/>
            <person name="Kawachi M."/>
        </authorList>
    </citation>
    <scope>NUCLEOTIDE SEQUENCE</scope>
    <source>
        <strain evidence="2">NIES-4236</strain>
    </source>
</reference>
<dbReference type="Proteomes" id="UP001050975">
    <property type="component" value="Unassembled WGS sequence"/>
</dbReference>
<dbReference type="AlphaFoldDB" id="A0AAV3X969"/>
<comment type="caution">
    <text evidence="2">The sequence shown here is derived from an EMBL/GenBank/DDBJ whole genome shotgun (WGS) entry which is preliminary data.</text>
</comment>
<evidence type="ECO:0000256" key="1">
    <source>
        <dbReference type="SAM" id="MobiDB-lite"/>
    </source>
</evidence>
<feature type="region of interest" description="Disordered" evidence="1">
    <location>
        <begin position="1"/>
        <end position="45"/>
    </location>
</feature>
<evidence type="ECO:0000313" key="2">
    <source>
        <dbReference type="EMBL" id="GET37846.1"/>
    </source>
</evidence>
<protein>
    <submittedName>
        <fullName evidence="2">Uncharacterized protein</fullName>
    </submittedName>
</protein>
<evidence type="ECO:0000313" key="3">
    <source>
        <dbReference type="Proteomes" id="UP001050975"/>
    </source>
</evidence>
<feature type="compositionally biased region" description="Polar residues" evidence="1">
    <location>
        <begin position="9"/>
        <end position="26"/>
    </location>
</feature>
<organism evidence="2 3">
    <name type="scientific">Microseira wollei NIES-4236</name>
    <dbReference type="NCBI Taxonomy" id="2530354"/>
    <lineage>
        <taxon>Bacteria</taxon>
        <taxon>Bacillati</taxon>
        <taxon>Cyanobacteriota</taxon>
        <taxon>Cyanophyceae</taxon>
        <taxon>Oscillatoriophycideae</taxon>
        <taxon>Aerosakkonematales</taxon>
        <taxon>Aerosakkonemataceae</taxon>
        <taxon>Microseira</taxon>
    </lineage>
</organism>
<sequence length="65" mass="6999">MSIDPNDIDPQSISSASDSEYRQSPGSDAVPVGRGTEVPTTNGGFALALREEALQRLRNRLRLGK</sequence>
<accession>A0AAV3X969</accession>
<proteinExistence type="predicted"/>
<gene>
    <name evidence="2" type="ORF">MiSe_26000</name>
</gene>
<dbReference type="RefSeq" id="WP_226580022.1">
    <property type="nucleotide sequence ID" value="NZ_BLAY01000035.1"/>
</dbReference>
<name>A0AAV3X969_9CYAN</name>
<dbReference type="EMBL" id="BLAY01000035">
    <property type="protein sequence ID" value="GET37846.1"/>
    <property type="molecule type" value="Genomic_DNA"/>
</dbReference>
<keyword evidence="3" id="KW-1185">Reference proteome</keyword>